<dbReference type="SUPFAM" id="SSF52402">
    <property type="entry name" value="Adenine nucleotide alpha hydrolases-like"/>
    <property type="match status" value="1"/>
</dbReference>
<dbReference type="InterPro" id="IPR014729">
    <property type="entry name" value="Rossmann-like_a/b/a_fold"/>
</dbReference>
<protein>
    <submittedName>
        <fullName evidence="3">Universal stress protein</fullName>
    </submittedName>
</protein>
<evidence type="ECO:0000256" key="1">
    <source>
        <dbReference type="ARBA" id="ARBA00008791"/>
    </source>
</evidence>
<keyword evidence="4" id="KW-1185">Reference proteome</keyword>
<dbReference type="PRINTS" id="PR01438">
    <property type="entry name" value="UNVRSLSTRESS"/>
</dbReference>
<comment type="caution">
    <text evidence="3">The sequence shown here is derived from an EMBL/GenBank/DDBJ whole genome shotgun (WGS) entry which is preliminary data.</text>
</comment>
<dbReference type="RefSeq" id="WP_372390073.1">
    <property type="nucleotide sequence ID" value="NZ_JBGNYA010000001.1"/>
</dbReference>
<dbReference type="PANTHER" id="PTHR46268:SF6">
    <property type="entry name" value="UNIVERSAL STRESS PROTEIN UP12"/>
    <property type="match status" value="1"/>
</dbReference>
<dbReference type="PANTHER" id="PTHR46268">
    <property type="entry name" value="STRESS RESPONSE PROTEIN NHAX"/>
    <property type="match status" value="1"/>
</dbReference>
<proteinExistence type="inferred from homology"/>
<evidence type="ECO:0000313" key="4">
    <source>
        <dbReference type="Proteomes" id="UP001570511"/>
    </source>
</evidence>
<dbReference type="AlphaFoldDB" id="A0ABD5MEI8"/>
<name>A0ABD5MEI8_9EURY</name>
<feature type="domain" description="UspA" evidence="2">
    <location>
        <begin position="1"/>
        <end position="138"/>
    </location>
</feature>
<comment type="similarity">
    <text evidence="1">Belongs to the universal stress protein A family.</text>
</comment>
<reference evidence="3 4" key="1">
    <citation type="submission" date="2024-08" db="EMBL/GenBank/DDBJ databases">
        <title>Halobellus sp. MBLA0158 whole genome sequence.</title>
        <authorList>
            <person name="Hwang C.Y."/>
            <person name="Cho E.-S."/>
            <person name="Seo M.-J."/>
        </authorList>
    </citation>
    <scope>NUCLEOTIDE SEQUENCE [LARGE SCALE GENOMIC DNA]</scope>
    <source>
        <strain evidence="3 4">MBLA0158</strain>
    </source>
</reference>
<evidence type="ECO:0000259" key="2">
    <source>
        <dbReference type="Pfam" id="PF00582"/>
    </source>
</evidence>
<dbReference type="Pfam" id="PF00582">
    <property type="entry name" value="Usp"/>
    <property type="match status" value="1"/>
</dbReference>
<organism evidence="3 4">
    <name type="scientific">Halobellus rubicundus</name>
    <dbReference type="NCBI Taxonomy" id="2996466"/>
    <lineage>
        <taxon>Archaea</taxon>
        <taxon>Methanobacteriati</taxon>
        <taxon>Methanobacteriota</taxon>
        <taxon>Stenosarchaea group</taxon>
        <taxon>Halobacteria</taxon>
        <taxon>Halobacteriales</taxon>
        <taxon>Haloferacaceae</taxon>
        <taxon>Halobellus</taxon>
    </lineage>
</organism>
<sequence length="147" mass="16017">MYDQILIPYDGSNEARKGAEHGIELAAALGASVTALYVIDLPGAPRALALRDDEEEMRQRYREYGEEALDEICDVAEEHGVDCDTAFRTGSPSEEIADFADDEGMDAIVMGSAYRGTLGSLLGGTTDKVVRTARVPVITQRMKMEEI</sequence>
<dbReference type="EMBL" id="JBGNYA010000001">
    <property type="protein sequence ID" value="MFA1611712.1"/>
    <property type="molecule type" value="Genomic_DNA"/>
</dbReference>
<dbReference type="Proteomes" id="UP001570511">
    <property type="component" value="Unassembled WGS sequence"/>
</dbReference>
<dbReference type="InterPro" id="IPR006015">
    <property type="entry name" value="Universal_stress_UspA"/>
</dbReference>
<gene>
    <name evidence="3" type="ORF">OS889_11930</name>
</gene>
<dbReference type="CDD" id="cd00293">
    <property type="entry name" value="USP-like"/>
    <property type="match status" value="1"/>
</dbReference>
<accession>A0ABD5MEI8</accession>
<dbReference type="Gene3D" id="3.40.50.620">
    <property type="entry name" value="HUPs"/>
    <property type="match status" value="1"/>
</dbReference>
<dbReference type="InterPro" id="IPR006016">
    <property type="entry name" value="UspA"/>
</dbReference>
<evidence type="ECO:0000313" key="3">
    <source>
        <dbReference type="EMBL" id="MFA1611712.1"/>
    </source>
</evidence>